<feature type="chain" id="PRO_5027112178" description="Collagen-like protein" evidence="2">
    <location>
        <begin position="25"/>
        <end position="183"/>
    </location>
</feature>
<evidence type="ECO:0008006" key="5">
    <source>
        <dbReference type="Google" id="ProtNLM"/>
    </source>
</evidence>
<keyword evidence="2" id="KW-0732">Signal</keyword>
<feature type="signal peptide" evidence="2">
    <location>
        <begin position="1"/>
        <end position="24"/>
    </location>
</feature>
<gene>
    <name evidence="3" type="ORF">GWK10_08575</name>
</gene>
<evidence type="ECO:0000313" key="3">
    <source>
        <dbReference type="EMBL" id="NER17263.1"/>
    </source>
</evidence>
<sequence>MKRTFNFMKLAFLVIALISISCSPEDGRDGEQGSQGVAGQDGQDGTDGNANVVASPWFDEEFPNTASTSASFNRTDTAIDQDVANAAAFLVYGKRFTLGGTDIIVQLPVTDDERTYFYELFPQTNRIFFRAESVDKTTQFIFDDYAQFRFVIIPSNNSTGKGSSPDFSKMSYEEVMDYFGLTY</sequence>
<dbReference type="PROSITE" id="PS51257">
    <property type="entry name" value="PROKAR_LIPOPROTEIN"/>
    <property type="match status" value="1"/>
</dbReference>
<keyword evidence="4" id="KW-1185">Reference proteome</keyword>
<organism evidence="3 4">
    <name type="scientific">Spongiivirga citrea</name>
    <dbReference type="NCBI Taxonomy" id="1481457"/>
    <lineage>
        <taxon>Bacteria</taxon>
        <taxon>Pseudomonadati</taxon>
        <taxon>Bacteroidota</taxon>
        <taxon>Flavobacteriia</taxon>
        <taxon>Flavobacteriales</taxon>
        <taxon>Flavobacteriaceae</taxon>
        <taxon>Spongiivirga</taxon>
    </lineage>
</organism>
<reference evidence="3 4" key="1">
    <citation type="submission" date="2020-01" db="EMBL/GenBank/DDBJ databases">
        <title>Spongiivirga citrea KCTC 32990T.</title>
        <authorList>
            <person name="Wang G."/>
        </authorList>
    </citation>
    <scope>NUCLEOTIDE SEQUENCE [LARGE SCALE GENOMIC DNA]</scope>
    <source>
        <strain evidence="3 4">KCTC 32990</strain>
    </source>
</reference>
<feature type="region of interest" description="Disordered" evidence="1">
    <location>
        <begin position="25"/>
        <end position="50"/>
    </location>
</feature>
<proteinExistence type="predicted"/>
<accession>A0A6M0CJW0</accession>
<evidence type="ECO:0000313" key="4">
    <source>
        <dbReference type="Proteomes" id="UP000474296"/>
    </source>
</evidence>
<dbReference type="EMBL" id="JAABOQ010000003">
    <property type="protein sequence ID" value="NER17263.1"/>
    <property type="molecule type" value="Genomic_DNA"/>
</dbReference>
<name>A0A6M0CJW0_9FLAO</name>
<dbReference type="RefSeq" id="WP_164031576.1">
    <property type="nucleotide sequence ID" value="NZ_JAABOQ010000003.1"/>
</dbReference>
<dbReference type="AlphaFoldDB" id="A0A6M0CJW0"/>
<dbReference type="Proteomes" id="UP000474296">
    <property type="component" value="Unassembled WGS sequence"/>
</dbReference>
<evidence type="ECO:0000256" key="1">
    <source>
        <dbReference type="SAM" id="MobiDB-lite"/>
    </source>
</evidence>
<protein>
    <recommendedName>
        <fullName evidence="5">Collagen-like protein</fullName>
    </recommendedName>
</protein>
<evidence type="ECO:0000256" key="2">
    <source>
        <dbReference type="SAM" id="SignalP"/>
    </source>
</evidence>
<comment type="caution">
    <text evidence="3">The sequence shown here is derived from an EMBL/GenBank/DDBJ whole genome shotgun (WGS) entry which is preliminary data.</text>
</comment>